<comment type="caution">
    <text evidence="3">The sequence shown here is derived from an EMBL/GenBank/DDBJ whole genome shotgun (WGS) entry which is preliminary data.</text>
</comment>
<feature type="transmembrane region" description="Helical" evidence="2">
    <location>
        <begin position="184"/>
        <end position="204"/>
    </location>
</feature>
<feature type="compositionally biased region" description="Pro residues" evidence="1">
    <location>
        <begin position="760"/>
        <end position="770"/>
    </location>
</feature>
<organism evidence="3 4">
    <name type="scientific">Pseudonocardia cypriaca</name>
    <dbReference type="NCBI Taxonomy" id="882449"/>
    <lineage>
        <taxon>Bacteria</taxon>
        <taxon>Bacillati</taxon>
        <taxon>Actinomycetota</taxon>
        <taxon>Actinomycetes</taxon>
        <taxon>Pseudonocardiales</taxon>
        <taxon>Pseudonocardiaceae</taxon>
        <taxon>Pseudonocardia</taxon>
    </lineage>
</organism>
<dbReference type="AlphaFoldDB" id="A0A543GEQ4"/>
<keyword evidence="2" id="KW-0812">Transmembrane</keyword>
<gene>
    <name evidence="3" type="ORF">FB388_1905</name>
</gene>
<keyword evidence="3" id="KW-0645">Protease</keyword>
<feature type="region of interest" description="Disordered" evidence="1">
    <location>
        <begin position="757"/>
        <end position="864"/>
    </location>
</feature>
<keyword evidence="3" id="KW-0378">Hydrolase</keyword>
<accession>A0A543GEQ4</accession>
<dbReference type="GO" id="GO:0008237">
    <property type="term" value="F:metallopeptidase activity"/>
    <property type="evidence" value="ECO:0007669"/>
    <property type="project" value="UniProtKB-KW"/>
</dbReference>
<dbReference type="EMBL" id="VFPH01000001">
    <property type="protein sequence ID" value="TQM44535.1"/>
    <property type="molecule type" value="Genomic_DNA"/>
</dbReference>
<evidence type="ECO:0000313" key="4">
    <source>
        <dbReference type="Proteomes" id="UP000319818"/>
    </source>
</evidence>
<dbReference type="GO" id="GO:0006508">
    <property type="term" value="P:proteolysis"/>
    <property type="evidence" value="ECO:0007669"/>
    <property type="project" value="UniProtKB-KW"/>
</dbReference>
<feature type="region of interest" description="Disordered" evidence="1">
    <location>
        <begin position="574"/>
        <end position="610"/>
    </location>
</feature>
<dbReference type="Proteomes" id="UP000319818">
    <property type="component" value="Unassembled WGS sequence"/>
</dbReference>
<protein>
    <submittedName>
        <fullName evidence="3">Putative peptide zinc metalloprotease protein</fullName>
    </submittedName>
</protein>
<proteinExistence type="predicted"/>
<reference evidence="3 4" key="1">
    <citation type="submission" date="2019-06" db="EMBL/GenBank/DDBJ databases">
        <title>Sequencing the genomes of 1000 actinobacteria strains.</title>
        <authorList>
            <person name="Klenk H.-P."/>
        </authorList>
    </citation>
    <scope>NUCLEOTIDE SEQUENCE [LARGE SCALE GENOMIC DNA]</scope>
    <source>
        <strain evidence="3 4">DSM 45511</strain>
    </source>
</reference>
<feature type="transmembrane region" description="Helical" evidence="2">
    <location>
        <begin position="151"/>
        <end position="172"/>
    </location>
</feature>
<keyword evidence="2" id="KW-1133">Transmembrane helix</keyword>
<feature type="compositionally biased region" description="Pro residues" evidence="1">
    <location>
        <begin position="839"/>
        <end position="864"/>
    </location>
</feature>
<feature type="transmembrane region" description="Helical" evidence="2">
    <location>
        <begin position="216"/>
        <end position="235"/>
    </location>
</feature>
<evidence type="ECO:0000256" key="1">
    <source>
        <dbReference type="SAM" id="MobiDB-lite"/>
    </source>
</evidence>
<feature type="transmembrane region" description="Helical" evidence="2">
    <location>
        <begin position="399"/>
        <end position="424"/>
    </location>
</feature>
<evidence type="ECO:0000256" key="2">
    <source>
        <dbReference type="SAM" id="Phobius"/>
    </source>
</evidence>
<feature type="region of interest" description="Disordered" evidence="1">
    <location>
        <begin position="1"/>
        <end position="21"/>
    </location>
</feature>
<feature type="transmembrane region" description="Helical" evidence="2">
    <location>
        <begin position="444"/>
        <end position="461"/>
    </location>
</feature>
<feature type="transmembrane region" description="Helical" evidence="2">
    <location>
        <begin position="346"/>
        <end position="369"/>
    </location>
</feature>
<name>A0A543GEQ4_9PSEU</name>
<evidence type="ECO:0000313" key="3">
    <source>
        <dbReference type="EMBL" id="TQM44535.1"/>
    </source>
</evidence>
<feature type="compositionally biased region" description="Low complexity" evidence="1">
    <location>
        <begin position="574"/>
        <end position="592"/>
    </location>
</feature>
<feature type="transmembrane region" description="Helical" evidence="2">
    <location>
        <begin position="255"/>
        <end position="283"/>
    </location>
</feature>
<keyword evidence="2" id="KW-0472">Membrane</keyword>
<keyword evidence="4" id="KW-1185">Reference proteome</keyword>
<sequence length="864" mass="89594">MARMTVLPSTPPGPGDVRSPGPEILRLAEGVQLLGEAVGSGYREPPALVRRGDGQVIQLTPLLHLVLSHIDGTRTVDEVAARVSEGYGRTVTADNVRTLLDGRLRPAGLLVRPDGSQPEVRKSDPLLGLRFRYAVTDPERTRRLTDPFARLFHPLVVAVVLAAFLGICWWVLVEEGLAHATYQAFEKPGLLLLVFAVTVLSAGFHEFGHAAAARRGGATPGAMGAGVYLVWPAFYTDVTDSYRLGKGGRIRTDLGGLYFNAIVAVAVTGVWWTTGYHALLLVVATQILQMVRQLLPLVRFDGYHVLADLTGVPDLFQRIGPTLRGLLPWRWRHPESRVLKPWARTVVAAWVLLVVPVLAFSLFIIVITLPRLLGTAWASLGKQTALIDRARLDGDVLEVAARVLAVVALAFPVLALGVVLARLVHRVLTATWRRTRGKPLRRGLAGLVAVAVVAGLAYAWWPRADAYRPVQPYEGGTLVQAVSAATSGLPRAGAPPAGLVEGQHGRMVSAWPDGGARPTREEPALALVLVPRGYDTTAGGSGAAAGGPVAGGPVAGDAVAGDAVAGDAVAGDAVADPATPGTGTAPGDGATPPAHPWVFPFDRPLQPDEGDNQALAANTTDGTVAYDVAFALVWVEGDVPALNRNEAYAFASCTGCAAVAVGFQVVLVVGENHVAAPQNIAAAVNYDCVNCLTYALAVQLFVTLDGPLSDAAMAELTALWEQIEAFGAQIPDVPLSEIQSRLDGFERQILQVIEKDQGPLTPPAPQPGQPAPAITSGAAEPAEDTSGGGAATSGTPAPSPGPASPGGASSAPPTPLEDAPSTGGGTEADTGRAGTGSAEPPPAGPTPAPTPAPEPTSTPEPAPG</sequence>
<keyword evidence="3" id="KW-0482">Metalloprotease</keyword>